<gene>
    <name evidence="6" type="primary">20207326</name>
    <name evidence="5" type="ORF">HELRODRAFT_179489</name>
</gene>
<dbReference type="STRING" id="6412.T1FES7"/>
<evidence type="ECO:0000313" key="5">
    <source>
        <dbReference type="EMBL" id="ESN95414.1"/>
    </source>
</evidence>
<dbReference type="HOGENOM" id="CLU_1070704_0_0_1"/>
<evidence type="ECO:0000313" key="7">
    <source>
        <dbReference type="Proteomes" id="UP000015101"/>
    </source>
</evidence>
<feature type="compositionally biased region" description="Low complexity" evidence="3">
    <location>
        <begin position="47"/>
        <end position="56"/>
    </location>
</feature>
<dbReference type="PANTHER" id="PTHR10574">
    <property type="entry name" value="NETRIN/LAMININ-RELATED"/>
    <property type="match status" value="1"/>
</dbReference>
<dbReference type="GeneID" id="20207326"/>
<dbReference type="SMART" id="SM00136">
    <property type="entry name" value="LamNT"/>
    <property type="match status" value="1"/>
</dbReference>
<dbReference type="EMBL" id="KB097528">
    <property type="protein sequence ID" value="ESN95414.1"/>
    <property type="molecule type" value="Genomic_DNA"/>
</dbReference>
<sequence>MLDRKLRGLTRATAAISILIFLLNCFPSTTPARIKQQRTSRNNGYRTSTYGESSSSISYSYTSSSSSSSSSSSQEAFYKIEEPVKCYNDSGFAQMCSSAFVNAAYLKNVEATNTCGDNGPETFCPRTALEQHLPASCSVCYADSFPASHLTDLHMVDQRTWWQSSTMMKDINYPTTVNLTIDLGQSLFVHSWVGRQDGCFETHRELAHLARPPEPKCIHINMIDTSRVVDYFKILARRWRKLLGKLLEDKNGCEIFTDLI</sequence>
<accession>T1FES7</accession>
<evidence type="ECO:0000256" key="1">
    <source>
        <dbReference type="ARBA" id="ARBA00023157"/>
    </source>
</evidence>
<dbReference type="RefSeq" id="XP_009026567.1">
    <property type="nucleotide sequence ID" value="XM_009028319.1"/>
</dbReference>
<dbReference type="EMBL" id="AMQM01006874">
    <property type="status" value="NOT_ANNOTATED_CDS"/>
    <property type="molecule type" value="Genomic_DNA"/>
</dbReference>
<feature type="region of interest" description="Disordered" evidence="3">
    <location>
        <begin position="34"/>
        <end position="56"/>
    </location>
</feature>
<dbReference type="Pfam" id="PF00055">
    <property type="entry name" value="Laminin_N"/>
    <property type="match status" value="1"/>
</dbReference>
<dbReference type="CTD" id="20207326"/>
<protein>
    <recommendedName>
        <fullName evidence="4">Laminin N-terminal domain-containing protein</fullName>
    </recommendedName>
</protein>
<feature type="compositionally biased region" description="Polar residues" evidence="3">
    <location>
        <begin position="34"/>
        <end position="46"/>
    </location>
</feature>
<organism evidence="6 7">
    <name type="scientific">Helobdella robusta</name>
    <name type="common">Californian leech</name>
    <dbReference type="NCBI Taxonomy" id="6412"/>
    <lineage>
        <taxon>Eukaryota</taxon>
        <taxon>Metazoa</taxon>
        <taxon>Spiralia</taxon>
        <taxon>Lophotrochozoa</taxon>
        <taxon>Annelida</taxon>
        <taxon>Clitellata</taxon>
        <taxon>Hirudinea</taxon>
        <taxon>Rhynchobdellida</taxon>
        <taxon>Glossiphoniidae</taxon>
        <taxon>Helobdella</taxon>
    </lineage>
</organism>
<keyword evidence="7" id="KW-1185">Reference proteome</keyword>
<dbReference type="InterPro" id="IPR008211">
    <property type="entry name" value="Laminin_N"/>
</dbReference>
<dbReference type="Gene3D" id="2.60.120.260">
    <property type="entry name" value="Galactose-binding domain-like"/>
    <property type="match status" value="1"/>
</dbReference>
<evidence type="ECO:0000259" key="4">
    <source>
        <dbReference type="PROSITE" id="PS51117"/>
    </source>
</evidence>
<dbReference type="PANTHER" id="PTHR10574:SF435">
    <property type="entry name" value="LAMININ SUBUNIT GAMMA-1"/>
    <property type="match status" value="1"/>
</dbReference>
<dbReference type="OrthoDB" id="430826at2759"/>
<dbReference type="KEGG" id="hro:HELRODRAFT_179489"/>
<keyword evidence="2" id="KW-0424">Laminin EGF-like domain</keyword>
<dbReference type="PROSITE" id="PS51117">
    <property type="entry name" value="LAMININ_NTER"/>
    <property type="match status" value="1"/>
</dbReference>
<evidence type="ECO:0000256" key="3">
    <source>
        <dbReference type="SAM" id="MobiDB-lite"/>
    </source>
</evidence>
<name>T1FES7_HELRO</name>
<dbReference type="InterPro" id="IPR050440">
    <property type="entry name" value="Laminin/Netrin_ECM"/>
</dbReference>
<feature type="domain" description="Laminin N-terminal" evidence="4">
    <location>
        <begin position="92"/>
        <end position="260"/>
    </location>
</feature>
<reference evidence="6" key="3">
    <citation type="submission" date="2015-06" db="UniProtKB">
        <authorList>
            <consortium name="EnsemblMetazoa"/>
        </authorList>
    </citation>
    <scope>IDENTIFICATION</scope>
</reference>
<dbReference type="AlphaFoldDB" id="T1FES7"/>
<reference evidence="5 7" key="2">
    <citation type="journal article" date="2013" name="Nature">
        <title>Insights into bilaterian evolution from three spiralian genomes.</title>
        <authorList>
            <person name="Simakov O."/>
            <person name="Marletaz F."/>
            <person name="Cho S.J."/>
            <person name="Edsinger-Gonzales E."/>
            <person name="Havlak P."/>
            <person name="Hellsten U."/>
            <person name="Kuo D.H."/>
            <person name="Larsson T."/>
            <person name="Lv J."/>
            <person name="Arendt D."/>
            <person name="Savage R."/>
            <person name="Osoegawa K."/>
            <person name="de Jong P."/>
            <person name="Grimwood J."/>
            <person name="Chapman J.A."/>
            <person name="Shapiro H."/>
            <person name="Aerts A."/>
            <person name="Otillar R.P."/>
            <person name="Terry A.Y."/>
            <person name="Boore J.L."/>
            <person name="Grigoriev I.V."/>
            <person name="Lindberg D.R."/>
            <person name="Seaver E.C."/>
            <person name="Weisblat D.A."/>
            <person name="Putnam N.H."/>
            <person name="Rokhsar D.S."/>
        </authorList>
    </citation>
    <scope>NUCLEOTIDE SEQUENCE</scope>
</reference>
<reference evidence="7" key="1">
    <citation type="submission" date="2012-12" db="EMBL/GenBank/DDBJ databases">
        <authorList>
            <person name="Hellsten U."/>
            <person name="Grimwood J."/>
            <person name="Chapman J.A."/>
            <person name="Shapiro H."/>
            <person name="Aerts A."/>
            <person name="Otillar R.P."/>
            <person name="Terry A.Y."/>
            <person name="Boore J.L."/>
            <person name="Simakov O."/>
            <person name="Marletaz F."/>
            <person name="Cho S.-J."/>
            <person name="Edsinger-Gonzales E."/>
            <person name="Havlak P."/>
            <person name="Kuo D.-H."/>
            <person name="Larsson T."/>
            <person name="Lv J."/>
            <person name="Arendt D."/>
            <person name="Savage R."/>
            <person name="Osoegawa K."/>
            <person name="de Jong P."/>
            <person name="Lindberg D.R."/>
            <person name="Seaver E.C."/>
            <person name="Weisblat D.A."/>
            <person name="Putnam N.H."/>
            <person name="Grigoriev I.V."/>
            <person name="Rokhsar D.S."/>
        </authorList>
    </citation>
    <scope>NUCLEOTIDE SEQUENCE</scope>
</reference>
<evidence type="ECO:0000256" key="2">
    <source>
        <dbReference type="ARBA" id="ARBA00023292"/>
    </source>
</evidence>
<dbReference type="InParanoid" id="T1FES7"/>
<dbReference type="eggNOG" id="KOG1836">
    <property type="taxonomic scope" value="Eukaryota"/>
</dbReference>
<proteinExistence type="predicted"/>
<dbReference type="Proteomes" id="UP000015101">
    <property type="component" value="Unassembled WGS sequence"/>
</dbReference>
<evidence type="ECO:0000313" key="6">
    <source>
        <dbReference type="EnsemblMetazoa" id="HelroP179489"/>
    </source>
</evidence>
<dbReference type="EnsemblMetazoa" id="HelroT179489">
    <property type="protein sequence ID" value="HelroP179489"/>
    <property type="gene ID" value="HelroG179489"/>
</dbReference>
<keyword evidence="1" id="KW-1015">Disulfide bond</keyword>